<reference evidence="2 3" key="1">
    <citation type="submission" date="2024-02" db="EMBL/GenBank/DDBJ databases">
        <authorList>
            <person name="Daric V."/>
            <person name="Darras S."/>
        </authorList>
    </citation>
    <scope>NUCLEOTIDE SEQUENCE [LARGE SCALE GENOMIC DNA]</scope>
</reference>
<dbReference type="InterPro" id="IPR011990">
    <property type="entry name" value="TPR-like_helical_dom_sf"/>
</dbReference>
<name>A0ABP0GB10_CLALP</name>
<keyword evidence="3" id="KW-1185">Reference proteome</keyword>
<accession>A0ABP0GB10</accession>
<sequence length="273" mass="31728">MASTEGKNETENNEEASSHPEESPLDKLNRLIDLVKVKISEGDSELESILRQFFQVNISDQRDNCDKVFDDIIGVIQSLQDLQQYHECLSMLWLAGNLCKTFSKPDIKINRLDECGHLANITAKHMFLDDKKYDIERYTLPMMQHLYEEMKSVETDASAPRAFILCHFFSRLGWCHFFINNYKDAANYFSEGLKTITNMHGDKAKEFLITGACCYEVGECYRLMQKFDDAIEMLEKAIEMYKGAQDVEEEEKRKCIDYCNDRLQKCRARDSVL</sequence>
<organism evidence="2 3">
    <name type="scientific">Clavelina lepadiformis</name>
    <name type="common">Light-bulb sea squirt</name>
    <name type="synonym">Ascidia lepadiformis</name>
    <dbReference type="NCBI Taxonomy" id="159417"/>
    <lineage>
        <taxon>Eukaryota</taxon>
        <taxon>Metazoa</taxon>
        <taxon>Chordata</taxon>
        <taxon>Tunicata</taxon>
        <taxon>Ascidiacea</taxon>
        <taxon>Aplousobranchia</taxon>
        <taxon>Clavelinidae</taxon>
        <taxon>Clavelina</taxon>
    </lineage>
</organism>
<dbReference type="SUPFAM" id="SSF48452">
    <property type="entry name" value="TPR-like"/>
    <property type="match status" value="1"/>
</dbReference>
<evidence type="ECO:0000256" key="1">
    <source>
        <dbReference type="SAM" id="MobiDB-lite"/>
    </source>
</evidence>
<dbReference type="SMART" id="SM00028">
    <property type="entry name" value="TPR"/>
    <property type="match status" value="2"/>
</dbReference>
<dbReference type="Gene3D" id="1.25.40.10">
    <property type="entry name" value="Tetratricopeptide repeat domain"/>
    <property type="match status" value="1"/>
</dbReference>
<evidence type="ECO:0000313" key="2">
    <source>
        <dbReference type="EMBL" id="CAK8688648.1"/>
    </source>
</evidence>
<feature type="region of interest" description="Disordered" evidence="1">
    <location>
        <begin position="1"/>
        <end position="24"/>
    </location>
</feature>
<comment type="caution">
    <text evidence="2">The sequence shown here is derived from an EMBL/GenBank/DDBJ whole genome shotgun (WGS) entry which is preliminary data.</text>
</comment>
<protein>
    <submittedName>
        <fullName evidence="2">Uncharacterized protein</fullName>
    </submittedName>
</protein>
<gene>
    <name evidence="2" type="ORF">CVLEPA_LOCUS20642</name>
</gene>
<dbReference type="Pfam" id="PF13181">
    <property type="entry name" value="TPR_8"/>
    <property type="match status" value="1"/>
</dbReference>
<dbReference type="EMBL" id="CAWYQH010000108">
    <property type="protein sequence ID" value="CAK8688648.1"/>
    <property type="molecule type" value="Genomic_DNA"/>
</dbReference>
<dbReference type="InterPro" id="IPR019734">
    <property type="entry name" value="TPR_rpt"/>
</dbReference>
<evidence type="ECO:0000313" key="3">
    <source>
        <dbReference type="Proteomes" id="UP001642483"/>
    </source>
</evidence>
<dbReference type="Proteomes" id="UP001642483">
    <property type="component" value="Unassembled WGS sequence"/>
</dbReference>
<proteinExistence type="predicted"/>